<keyword evidence="3" id="KW-0812">Transmembrane</keyword>
<reference evidence="5" key="1">
    <citation type="submission" date="2020-04" db="EMBL/GenBank/DDBJ databases">
        <authorList>
            <person name="Zhang T."/>
        </authorList>
    </citation>
    <scope>NUCLEOTIDE SEQUENCE</scope>
    <source>
        <strain evidence="5">HKST-UBA02</strain>
    </source>
</reference>
<proteinExistence type="predicted"/>
<keyword evidence="3" id="KW-1133">Transmembrane helix</keyword>
<feature type="domain" description="Imelysin-like" evidence="4">
    <location>
        <begin position="73"/>
        <end position="365"/>
    </location>
</feature>
<keyword evidence="2" id="KW-0732">Signal</keyword>
<evidence type="ECO:0000259" key="4">
    <source>
        <dbReference type="Pfam" id="PF09375"/>
    </source>
</evidence>
<comment type="subcellular location">
    <subcellularLocation>
        <location evidence="1">Cell envelope</location>
    </subcellularLocation>
</comment>
<dbReference type="Pfam" id="PF09375">
    <property type="entry name" value="Peptidase_M75"/>
    <property type="match status" value="1"/>
</dbReference>
<accession>A0A956NDK1</accession>
<evidence type="ECO:0000256" key="1">
    <source>
        <dbReference type="ARBA" id="ARBA00004196"/>
    </source>
</evidence>
<dbReference type="InterPro" id="IPR038352">
    <property type="entry name" value="Imelysin_sf"/>
</dbReference>
<dbReference type="GO" id="GO:0030313">
    <property type="term" value="C:cell envelope"/>
    <property type="evidence" value="ECO:0007669"/>
    <property type="project" value="UniProtKB-SubCell"/>
</dbReference>
<reference evidence="5" key="2">
    <citation type="journal article" date="2021" name="Microbiome">
        <title>Successional dynamics and alternative stable states in a saline activated sludge microbial community over 9 years.</title>
        <authorList>
            <person name="Wang Y."/>
            <person name="Ye J."/>
            <person name="Ju F."/>
            <person name="Liu L."/>
            <person name="Boyd J.A."/>
            <person name="Deng Y."/>
            <person name="Parks D.H."/>
            <person name="Jiang X."/>
            <person name="Yin X."/>
            <person name="Woodcroft B.J."/>
            <person name="Tyson G.W."/>
            <person name="Hugenholtz P."/>
            <person name="Polz M.F."/>
            <person name="Zhang T."/>
        </authorList>
    </citation>
    <scope>NUCLEOTIDE SEQUENCE</scope>
    <source>
        <strain evidence="5">HKST-UBA02</strain>
    </source>
</reference>
<dbReference type="Proteomes" id="UP000739538">
    <property type="component" value="Unassembled WGS sequence"/>
</dbReference>
<comment type="caution">
    <text evidence="5">The sequence shown here is derived from an EMBL/GenBank/DDBJ whole genome shotgun (WGS) entry which is preliminary data.</text>
</comment>
<evidence type="ECO:0000313" key="6">
    <source>
        <dbReference type="Proteomes" id="UP000739538"/>
    </source>
</evidence>
<dbReference type="InterPro" id="IPR034982">
    <property type="entry name" value="Imelysin-like_IrpA"/>
</dbReference>
<protein>
    <submittedName>
        <fullName evidence="5">Peptidase M75</fullName>
    </submittedName>
</protein>
<gene>
    <name evidence="5" type="ORF">KDA27_09240</name>
</gene>
<evidence type="ECO:0000256" key="2">
    <source>
        <dbReference type="ARBA" id="ARBA00022729"/>
    </source>
</evidence>
<dbReference type="EMBL" id="JAGQHS010000037">
    <property type="protein sequence ID" value="MCA9755973.1"/>
    <property type="molecule type" value="Genomic_DNA"/>
</dbReference>
<sequence length="375" mass="40784">MNSRLTQRNALRNGATRRPGPRILGLATSIAFSLPLFLTAIGCSDDDKPTSPTAETDFAPVLTDFAEHVVVGTYDDLAASAARLVARAEELEQDPTQARLDAVATAWLETRAPWESSEAFLFGPVAFLSIDPSLDSWPVDRQQLSDVLASQLELTKDTVAEGLGPALRGFHAAEYLVFQDGLVRDVAELTQRELEYLVATSQVMADDAALLRDSWTGSYAEQFRRAGQSGSPYVTQRDAVLEIVEGMIGICDEVANGKIADPFDEQDTRLVESQFSWNSLTDFQNNIRSVKNAYTGGYHLGSDGTGLDEFVKEADESLDARVKSEIDAAIAAVGAIPEPFRNNLDRASEIEAAQSAIDDLRDTLELLVKPLLVSL</sequence>
<organism evidence="5 6">
    <name type="scientific">Eiseniibacteriota bacterium</name>
    <dbReference type="NCBI Taxonomy" id="2212470"/>
    <lineage>
        <taxon>Bacteria</taxon>
        <taxon>Candidatus Eiseniibacteriota</taxon>
    </lineage>
</organism>
<evidence type="ECO:0000256" key="3">
    <source>
        <dbReference type="SAM" id="Phobius"/>
    </source>
</evidence>
<feature type="transmembrane region" description="Helical" evidence="3">
    <location>
        <begin position="21"/>
        <end position="42"/>
    </location>
</feature>
<name>A0A956NDK1_UNCEI</name>
<keyword evidence="3" id="KW-0472">Membrane</keyword>
<dbReference type="CDD" id="cd14658">
    <property type="entry name" value="Imelysin-like_IrpA"/>
    <property type="match status" value="1"/>
</dbReference>
<dbReference type="Gene3D" id="1.20.1420.20">
    <property type="entry name" value="M75 peptidase, HXXE motif"/>
    <property type="match status" value="1"/>
</dbReference>
<evidence type="ECO:0000313" key="5">
    <source>
        <dbReference type="EMBL" id="MCA9755973.1"/>
    </source>
</evidence>
<dbReference type="AlphaFoldDB" id="A0A956NDK1"/>
<dbReference type="InterPro" id="IPR018976">
    <property type="entry name" value="Imelysin-like"/>
</dbReference>